<dbReference type="Gene3D" id="3.20.20.80">
    <property type="entry name" value="Glycosidases"/>
    <property type="match status" value="1"/>
</dbReference>
<keyword evidence="6" id="KW-0119">Carbohydrate metabolism</keyword>
<accession>A0AA38HC44</accession>
<evidence type="ECO:0000256" key="1">
    <source>
        <dbReference type="ARBA" id="ARBA00001462"/>
    </source>
</evidence>
<dbReference type="GO" id="GO:0046373">
    <property type="term" value="P:L-arabinose metabolic process"/>
    <property type="evidence" value="ECO:0007669"/>
    <property type="project" value="InterPro"/>
</dbReference>
<keyword evidence="7" id="KW-0326">Glycosidase</keyword>
<evidence type="ECO:0000313" key="10">
    <source>
        <dbReference type="EMBL" id="KAI9637610.1"/>
    </source>
</evidence>
<dbReference type="Pfam" id="PF22848">
    <property type="entry name" value="ASD1_dom"/>
    <property type="match status" value="1"/>
</dbReference>
<dbReference type="InterPro" id="IPR010720">
    <property type="entry name" value="Alpha-L-AF_C"/>
</dbReference>
<dbReference type="EC" id="3.2.1.55" evidence="4"/>
<dbReference type="InterPro" id="IPR017853">
    <property type="entry name" value="GH"/>
</dbReference>
<evidence type="ECO:0000256" key="5">
    <source>
        <dbReference type="ARBA" id="ARBA00022801"/>
    </source>
</evidence>
<sequence length="562" mass="62988">MSMFNPHMSVLEASMQVGEGSWPKASSHPPTLRPAHILLSSSNLIHPNAEPVDPKIYGGFLEHLGRCIYGGLVDDPKDPSPAGVLEDKKEAGVLGEGELAFRKDVMAVLGKEGELEIPLLRWPGGNFVSNYHWQDGVGPFADRPKRVELAWHGVESNLFGTDEFIRYCRETGCEPYICLNMGTGSYEEALAWLEYCNGTEDTTWANLRRKHTGVDEPHNVKYWGLGNEMFGPWQIGYLNPTAYSVKAKMWAHGLKLLDPTILLVSCGCTGATDWDREVLATLLPFVDMHSIHNYTMFGHNPDIAYESNVFSPAGSERQIEICKALIDLTNHDRSQQKVPARNVKIAFDEWNVWDEKKATSKNGLTQVYDYADALGFIAWLNVLVRQHKDLGLACLAQSVNVLSPLLTTADKVLRQTTFYPLQLFSKYMKGGQLLQLPSFPDRYIGPTSPVWIQQNELQPAYIDAVAMIIDDSSIRISILNRHPSADWKAKFSFADFEVSKLDIHELYSDNMGAANTFEKPDLVVPSVKSHDAAAWSKMAEEGIVVRKHSWILMMFQGKERGQ</sequence>
<dbReference type="Gene3D" id="2.60.40.1180">
    <property type="entry name" value="Golgi alpha-mannosidase II"/>
    <property type="match status" value="1"/>
</dbReference>
<dbReference type="PANTHER" id="PTHR43576:SF3">
    <property type="entry name" value="ALPHA-L-ARABINOFURANOSIDASE C"/>
    <property type="match status" value="1"/>
</dbReference>
<keyword evidence="5 10" id="KW-0378">Hydrolase</keyword>
<dbReference type="Proteomes" id="UP001164286">
    <property type="component" value="Unassembled WGS sequence"/>
</dbReference>
<comment type="similarity">
    <text evidence="3">Belongs to the glycosyl hydrolase 51 family.</text>
</comment>
<evidence type="ECO:0000256" key="4">
    <source>
        <dbReference type="ARBA" id="ARBA00012670"/>
    </source>
</evidence>
<feature type="domain" description="Alpha-L-arabinofuranosidase C-terminal" evidence="9">
    <location>
        <begin position="348"/>
        <end position="549"/>
    </location>
</feature>
<comment type="catalytic activity">
    <reaction evidence="1">
        <text>Hydrolysis of terminal non-reducing alpha-L-arabinofuranoside residues in alpha-L-arabinosides.</text>
        <dbReference type="EC" id="3.2.1.55"/>
    </reaction>
</comment>
<dbReference type="InterPro" id="IPR055235">
    <property type="entry name" value="ASD1_cat"/>
</dbReference>
<dbReference type="GO" id="GO:0046556">
    <property type="term" value="F:alpha-L-arabinofuranosidase activity"/>
    <property type="evidence" value="ECO:0007669"/>
    <property type="project" value="UniProtKB-EC"/>
</dbReference>
<keyword evidence="11" id="KW-1185">Reference proteome</keyword>
<reference evidence="10" key="1">
    <citation type="journal article" date="2022" name="G3 (Bethesda)">
        <title>High quality genome of the basidiomycete yeast Dioszegia hungarica PDD-24b-2 isolated from cloud water.</title>
        <authorList>
            <person name="Jarrige D."/>
            <person name="Haridas S."/>
            <person name="Bleykasten-Grosshans C."/>
            <person name="Joly M."/>
            <person name="Nadalig T."/>
            <person name="Sancelme M."/>
            <person name="Vuilleumier S."/>
            <person name="Grigoriev I.V."/>
            <person name="Amato P."/>
            <person name="Bringel F."/>
        </authorList>
    </citation>
    <scope>NUCLEOTIDE SEQUENCE</scope>
    <source>
        <strain evidence="10">PDD-24b-2</strain>
    </source>
</reference>
<evidence type="ECO:0000256" key="8">
    <source>
        <dbReference type="ARBA" id="ARBA00037415"/>
    </source>
</evidence>
<evidence type="ECO:0000259" key="9">
    <source>
        <dbReference type="SMART" id="SM00813"/>
    </source>
</evidence>
<dbReference type="InterPro" id="IPR013780">
    <property type="entry name" value="Glyco_hydro_b"/>
</dbReference>
<evidence type="ECO:0000256" key="3">
    <source>
        <dbReference type="ARBA" id="ARBA00007186"/>
    </source>
</evidence>
<dbReference type="RefSeq" id="XP_052947387.1">
    <property type="nucleotide sequence ID" value="XM_053086789.1"/>
</dbReference>
<dbReference type="AlphaFoldDB" id="A0AA38HC44"/>
<proteinExistence type="inferred from homology"/>
<comment type="pathway">
    <text evidence="2">Glycan metabolism; L-arabinan degradation.</text>
</comment>
<dbReference type="GeneID" id="77725990"/>
<name>A0AA38HC44_9TREE</name>
<gene>
    <name evidence="10" type="ORF">MKK02DRAFT_23811</name>
</gene>
<dbReference type="SUPFAM" id="SSF51445">
    <property type="entry name" value="(Trans)glycosidases"/>
    <property type="match status" value="1"/>
</dbReference>
<evidence type="ECO:0000313" key="11">
    <source>
        <dbReference type="Proteomes" id="UP001164286"/>
    </source>
</evidence>
<dbReference type="SUPFAM" id="SSF51011">
    <property type="entry name" value="Glycosyl hydrolase domain"/>
    <property type="match status" value="1"/>
</dbReference>
<dbReference type="Pfam" id="PF06964">
    <property type="entry name" value="Alpha-L-AF_C"/>
    <property type="match status" value="1"/>
</dbReference>
<protein>
    <recommendedName>
        <fullName evidence="4">non-reducing end alpha-L-arabinofuranosidase</fullName>
        <ecNumber evidence="4">3.2.1.55</ecNumber>
    </recommendedName>
</protein>
<evidence type="ECO:0000256" key="2">
    <source>
        <dbReference type="ARBA" id="ARBA00004834"/>
    </source>
</evidence>
<dbReference type="GO" id="GO:0000272">
    <property type="term" value="P:polysaccharide catabolic process"/>
    <property type="evidence" value="ECO:0007669"/>
    <property type="project" value="TreeGrafter"/>
</dbReference>
<comment type="caution">
    <text evidence="10">The sequence shown here is derived from an EMBL/GenBank/DDBJ whole genome shotgun (WGS) entry which is preliminary data.</text>
</comment>
<dbReference type="EMBL" id="JAKWFO010000004">
    <property type="protein sequence ID" value="KAI9637610.1"/>
    <property type="molecule type" value="Genomic_DNA"/>
</dbReference>
<organism evidence="10 11">
    <name type="scientific">Dioszegia hungarica</name>
    <dbReference type="NCBI Taxonomy" id="4972"/>
    <lineage>
        <taxon>Eukaryota</taxon>
        <taxon>Fungi</taxon>
        <taxon>Dikarya</taxon>
        <taxon>Basidiomycota</taxon>
        <taxon>Agaricomycotina</taxon>
        <taxon>Tremellomycetes</taxon>
        <taxon>Tremellales</taxon>
        <taxon>Bulleribasidiaceae</taxon>
        <taxon>Dioszegia</taxon>
    </lineage>
</organism>
<comment type="function">
    <text evidence="8">Alpha-L-arabinofuranosidase involved in the degradation of arabinoxylan, a major component of plant hemicellulose. Acts only on small linear 1,5-alpha-linked L-arabinofuranosyl oligosaccharides.</text>
</comment>
<evidence type="ECO:0000256" key="6">
    <source>
        <dbReference type="ARBA" id="ARBA00023277"/>
    </source>
</evidence>
<dbReference type="PANTHER" id="PTHR43576">
    <property type="entry name" value="ALPHA-L-ARABINOFURANOSIDASE C-RELATED"/>
    <property type="match status" value="1"/>
</dbReference>
<evidence type="ECO:0000256" key="7">
    <source>
        <dbReference type="ARBA" id="ARBA00023295"/>
    </source>
</evidence>
<dbReference type="SMART" id="SM00813">
    <property type="entry name" value="Alpha-L-AF_C"/>
    <property type="match status" value="1"/>
</dbReference>